<gene>
    <name evidence="3" type="ORF">BXZ70DRAFT_27229</name>
</gene>
<dbReference type="Proteomes" id="UP000813824">
    <property type="component" value="Unassembled WGS sequence"/>
</dbReference>
<organism evidence="3 4">
    <name type="scientific">Cristinia sonorae</name>
    <dbReference type="NCBI Taxonomy" id="1940300"/>
    <lineage>
        <taxon>Eukaryota</taxon>
        <taxon>Fungi</taxon>
        <taxon>Dikarya</taxon>
        <taxon>Basidiomycota</taxon>
        <taxon>Agaricomycotina</taxon>
        <taxon>Agaricomycetes</taxon>
        <taxon>Agaricomycetidae</taxon>
        <taxon>Agaricales</taxon>
        <taxon>Pleurotineae</taxon>
        <taxon>Stephanosporaceae</taxon>
        <taxon>Cristinia</taxon>
    </lineage>
</organism>
<keyword evidence="4" id="KW-1185">Reference proteome</keyword>
<evidence type="ECO:0000313" key="4">
    <source>
        <dbReference type="Proteomes" id="UP000813824"/>
    </source>
</evidence>
<dbReference type="AlphaFoldDB" id="A0A8K0V0K7"/>
<dbReference type="Gene3D" id="1.20.5.340">
    <property type="match status" value="1"/>
</dbReference>
<name>A0A8K0V0K7_9AGAR</name>
<reference evidence="3" key="1">
    <citation type="journal article" date="2021" name="New Phytol.">
        <title>Evolutionary innovations through gain and loss of genes in the ectomycorrhizal Boletales.</title>
        <authorList>
            <person name="Wu G."/>
            <person name="Miyauchi S."/>
            <person name="Morin E."/>
            <person name="Kuo A."/>
            <person name="Drula E."/>
            <person name="Varga T."/>
            <person name="Kohler A."/>
            <person name="Feng B."/>
            <person name="Cao Y."/>
            <person name="Lipzen A."/>
            <person name="Daum C."/>
            <person name="Hundley H."/>
            <person name="Pangilinan J."/>
            <person name="Johnson J."/>
            <person name="Barry K."/>
            <person name="LaButti K."/>
            <person name="Ng V."/>
            <person name="Ahrendt S."/>
            <person name="Min B."/>
            <person name="Choi I.G."/>
            <person name="Park H."/>
            <person name="Plett J.M."/>
            <person name="Magnuson J."/>
            <person name="Spatafora J.W."/>
            <person name="Nagy L.G."/>
            <person name="Henrissat B."/>
            <person name="Grigoriev I.V."/>
            <person name="Yang Z.L."/>
            <person name="Xu J."/>
            <person name="Martin F.M."/>
        </authorList>
    </citation>
    <scope>NUCLEOTIDE SEQUENCE</scope>
    <source>
        <strain evidence="3">KKN 215</strain>
    </source>
</reference>
<sequence>MFAKGRITPDPSKDTRSARPAKPSTKDTDRYALLQRKVENLEKIHQEGKKAHHAEAEKLKQELSRALKANNEQTERYEKLKKQSDILESRVQELKKLHDNGQSELKELRTKLRLSEHERTQLASKQGDVGEAKKALQVLESKRRDELRERDRKVADLEKVVTTEKKKRELLEARYSEVKGKVDGETLRAQSRASELERELEEAKSVASRATTSYNALQLRADNTERDLLAQLEQHRQMLSRVAEEYGRLASSSVPKAEHDRVKHELASTHIRSFRLDRKLAVTESQVQDLAQLIRQNREDNHLLLSHLRESAFTAAVYSSALKDALADRSPPSLDRGLYEDFVTLRHERAEFDMESQRVLAIDSSLWFNLYRHQHDLLLLHSSSLLKDIEERDQQIQQRSDQVSAIEEQYAALQNSLVPLHSERDSLQSRLAESMANLAEVNGRVEVLKKERQDVEARLKAELITAEQSLAQEKQANQRLASTVQKSRQAEEALQADIDQLTESLAEAEQYREAYADLLEEAESLVQRNALAEDEAQRLSRFNAEIVGHKNPAQRIMYLDRIRRELHDTKQQLLALQRDRDAVIYENDDLKHELGLYKSVAVPADYKPRTHITRVGRAPLGDQNVNARSTNGAVPPISEGDEIFMHLPEYKEDDLTLEEIM</sequence>
<feature type="coiled-coil region" evidence="1">
    <location>
        <begin position="396"/>
        <end position="535"/>
    </location>
</feature>
<feature type="coiled-coil region" evidence="1">
    <location>
        <begin position="31"/>
        <end position="245"/>
    </location>
</feature>
<evidence type="ECO:0000256" key="1">
    <source>
        <dbReference type="SAM" id="Coils"/>
    </source>
</evidence>
<dbReference type="EMBL" id="JAEVFJ010000001">
    <property type="protein sequence ID" value="KAH8107986.1"/>
    <property type="molecule type" value="Genomic_DNA"/>
</dbReference>
<keyword evidence="1" id="KW-0175">Coiled coil</keyword>
<comment type="caution">
    <text evidence="3">The sequence shown here is derived from an EMBL/GenBank/DDBJ whole genome shotgun (WGS) entry which is preliminary data.</text>
</comment>
<dbReference type="OrthoDB" id="419631at2759"/>
<accession>A0A8K0V0K7</accession>
<protein>
    <submittedName>
        <fullName evidence="3">Uncharacterized protein</fullName>
    </submittedName>
</protein>
<proteinExistence type="predicted"/>
<feature type="region of interest" description="Disordered" evidence="2">
    <location>
        <begin position="1"/>
        <end position="31"/>
    </location>
</feature>
<evidence type="ECO:0000313" key="3">
    <source>
        <dbReference type="EMBL" id="KAH8107986.1"/>
    </source>
</evidence>
<dbReference type="SUPFAM" id="SSF90257">
    <property type="entry name" value="Myosin rod fragments"/>
    <property type="match status" value="1"/>
</dbReference>
<evidence type="ECO:0000256" key="2">
    <source>
        <dbReference type="SAM" id="MobiDB-lite"/>
    </source>
</evidence>